<evidence type="ECO:0000256" key="2">
    <source>
        <dbReference type="ARBA" id="ARBA00022679"/>
    </source>
</evidence>
<keyword evidence="3 5" id="KW-0949">S-adenosyl-L-methionine</keyword>
<dbReference type="NCBIfam" id="TIGR00536">
    <property type="entry name" value="hemK_fam"/>
    <property type="match status" value="1"/>
</dbReference>
<dbReference type="EC" id="2.1.1.297" evidence="5"/>
<dbReference type="InterPro" id="IPR002052">
    <property type="entry name" value="DNA_methylase_N6_adenine_CS"/>
</dbReference>
<dbReference type="SUPFAM" id="SSF53335">
    <property type="entry name" value="S-adenosyl-L-methionine-dependent methyltransferases"/>
    <property type="match status" value="1"/>
</dbReference>
<evidence type="ECO:0000256" key="3">
    <source>
        <dbReference type="ARBA" id="ARBA00022691"/>
    </source>
</evidence>
<evidence type="ECO:0000259" key="7">
    <source>
        <dbReference type="Pfam" id="PF17827"/>
    </source>
</evidence>
<dbReference type="Gene3D" id="3.40.50.150">
    <property type="entry name" value="Vaccinia Virus protein VP39"/>
    <property type="match status" value="1"/>
</dbReference>
<sequence>MNAREQRRAATTELAAAGVPSPDVDAALLLAHVAGTSVGGLVTVDELTQQQTDTYRAMIDRRCAREPLQHIIGRVQFGMVDLEVGPGVFIPRMETEALLSWALEAIADVAEPVVVDLCSGSGALALSIADGRRDAVVHAVEIADEPLRWLHRNLSRMPDQLADRVEVHQGDVRDPAVLTGIRADVVVANPPYIPETAELPVEVIDHDPPLALFGGADGMSVIGPMIATVAQLLEAGGKVAIEHDDSTGQAVVDVLTADGRFDSIAQNHDLAGRPRFVTATRTTTSRRI</sequence>
<comment type="caution">
    <text evidence="8">The sequence shown here is derived from an EMBL/GenBank/DDBJ whole genome shotgun (WGS) entry which is preliminary data.</text>
</comment>
<feature type="binding site" evidence="5">
    <location>
        <position position="189"/>
    </location>
    <ligand>
        <name>S-adenosyl-L-methionine</name>
        <dbReference type="ChEBI" id="CHEBI:59789"/>
    </ligand>
</feature>
<name>A0A2G3PN87_WILMA</name>
<keyword evidence="1 5" id="KW-0489">Methyltransferase</keyword>
<feature type="binding site" evidence="5">
    <location>
        <begin position="189"/>
        <end position="192"/>
    </location>
    <ligand>
        <name>substrate</name>
    </ligand>
</feature>
<dbReference type="AlphaFoldDB" id="A0A2G3PN87"/>
<dbReference type="PANTHER" id="PTHR18895:SF74">
    <property type="entry name" value="MTRF1L RELEASE FACTOR GLUTAMINE METHYLTRANSFERASE"/>
    <property type="match status" value="1"/>
</dbReference>
<keyword evidence="2 5" id="KW-0808">Transferase</keyword>
<feature type="domain" description="Release factor glutamine methyltransferase N-terminal" evidence="7">
    <location>
        <begin position="7"/>
        <end position="73"/>
    </location>
</feature>
<dbReference type="InterPro" id="IPR004556">
    <property type="entry name" value="HemK-like"/>
</dbReference>
<dbReference type="RefSeq" id="WP_099383242.1">
    <property type="nucleotide sequence ID" value="NZ_PEBD01000008.1"/>
</dbReference>
<comment type="caution">
    <text evidence="5">Lacks conserved residue(s) required for the propagation of feature annotation.</text>
</comment>
<dbReference type="GO" id="GO:0032259">
    <property type="term" value="P:methylation"/>
    <property type="evidence" value="ECO:0007669"/>
    <property type="project" value="UniProtKB-KW"/>
</dbReference>
<dbReference type="InterPro" id="IPR029063">
    <property type="entry name" value="SAM-dependent_MTases_sf"/>
</dbReference>
<accession>A0A2G3PN87</accession>
<comment type="function">
    <text evidence="5">Methylates the class 1 translation termination release factors RF1/PrfA and RF2/PrfB on the glutamine residue of the universally conserved GGQ motif.</text>
</comment>
<evidence type="ECO:0000256" key="5">
    <source>
        <dbReference type="HAMAP-Rule" id="MF_02126"/>
    </source>
</evidence>
<dbReference type="NCBIfam" id="TIGR03534">
    <property type="entry name" value="RF_mod_PrmC"/>
    <property type="match status" value="1"/>
</dbReference>
<dbReference type="InterPro" id="IPR040758">
    <property type="entry name" value="PrmC_N"/>
</dbReference>
<dbReference type="Pfam" id="PF05175">
    <property type="entry name" value="MTS"/>
    <property type="match status" value="1"/>
</dbReference>
<comment type="catalytic activity">
    <reaction evidence="4 5">
        <text>L-glutaminyl-[peptide chain release factor] + S-adenosyl-L-methionine = N(5)-methyl-L-glutaminyl-[peptide chain release factor] + S-adenosyl-L-homocysteine + H(+)</text>
        <dbReference type="Rhea" id="RHEA:42896"/>
        <dbReference type="Rhea" id="RHEA-COMP:10271"/>
        <dbReference type="Rhea" id="RHEA-COMP:10272"/>
        <dbReference type="ChEBI" id="CHEBI:15378"/>
        <dbReference type="ChEBI" id="CHEBI:30011"/>
        <dbReference type="ChEBI" id="CHEBI:57856"/>
        <dbReference type="ChEBI" id="CHEBI:59789"/>
        <dbReference type="ChEBI" id="CHEBI:61891"/>
        <dbReference type="EC" id="2.1.1.297"/>
    </reaction>
</comment>
<dbReference type="HAMAP" id="MF_02126">
    <property type="entry name" value="RF_methyltr_PrmC"/>
    <property type="match status" value="1"/>
</dbReference>
<evidence type="ECO:0000313" key="8">
    <source>
        <dbReference type="EMBL" id="PHV67255.1"/>
    </source>
</evidence>
<feature type="domain" description="Methyltransferase small" evidence="6">
    <location>
        <begin position="106"/>
        <end position="193"/>
    </location>
</feature>
<dbReference type="InterPro" id="IPR019874">
    <property type="entry name" value="RF_methyltr_PrmC"/>
</dbReference>
<dbReference type="EMBL" id="PEBD01000008">
    <property type="protein sequence ID" value="PHV67255.1"/>
    <property type="molecule type" value="Genomic_DNA"/>
</dbReference>
<dbReference type="GO" id="GO:0003676">
    <property type="term" value="F:nucleic acid binding"/>
    <property type="evidence" value="ECO:0007669"/>
    <property type="project" value="InterPro"/>
</dbReference>
<proteinExistence type="inferred from homology"/>
<dbReference type="PANTHER" id="PTHR18895">
    <property type="entry name" value="HEMK METHYLTRANSFERASE"/>
    <property type="match status" value="1"/>
</dbReference>
<reference evidence="8 9" key="1">
    <citation type="submission" date="2017-10" db="EMBL/GenBank/DDBJ databases">
        <title>The draft genome sequence of Williamsia sp. BULT 1.1 isolated from the semi-arid grassland soils from South Africa.</title>
        <authorList>
            <person name="Kabwe M.H."/>
            <person name="Govender N."/>
            <person name="Mutseka Lunga P."/>
            <person name="Vikram S."/>
            <person name="Makhalanyane T.P."/>
        </authorList>
    </citation>
    <scope>NUCLEOTIDE SEQUENCE [LARGE SCALE GENOMIC DNA]</scope>
    <source>
        <strain evidence="8 9">BULT 1.1</strain>
    </source>
</reference>
<dbReference type="InterPro" id="IPR050320">
    <property type="entry name" value="N5-glutamine_MTase"/>
</dbReference>
<comment type="similarity">
    <text evidence="5">Belongs to the protein N5-glutamine methyltransferase family. PrmC subfamily.</text>
</comment>
<organism evidence="8 9">
    <name type="scientific">Williamsia marianensis</name>
    <dbReference type="NCBI Taxonomy" id="85044"/>
    <lineage>
        <taxon>Bacteria</taxon>
        <taxon>Bacillati</taxon>
        <taxon>Actinomycetota</taxon>
        <taxon>Actinomycetes</taxon>
        <taxon>Mycobacteriales</taxon>
        <taxon>Nocardiaceae</taxon>
        <taxon>Williamsia</taxon>
    </lineage>
</organism>
<evidence type="ECO:0000313" key="9">
    <source>
        <dbReference type="Proteomes" id="UP000225108"/>
    </source>
</evidence>
<dbReference type="PROSITE" id="PS00092">
    <property type="entry name" value="N6_MTASE"/>
    <property type="match status" value="1"/>
</dbReference>
<evidence type="ECO:0000259" key="6">
    <source>
        <dbReference type="Pfam" id="PF05175"/>
    </source>
</evidence>
<evidence type="ECO:0000256" key="1">
    <source>
        <dbReference type="ARBA" id="ARBA00022603"/>
    </source>
</evidence>
<evidence type="ECO:0000256" key="4">
    <source>
        <dbReference type="ARBA" id="ARBA00048391"/>
    </source>
</evidence>
<feature type="binding site" evidence="5">
    <location>
        <position position="141"/>
    </location>
    <ligand>
        <name>S-adenosyl-L-methionine</name>
        <dbReference type="ChEBI" id="CHEBI:59789"/>
    </ligand>
</feature>
<gene>
    <name evidence="5 8" type="primary">prmC</name>
    <name evidence="8" type="ORF">CSW57_13795</name>
</gene>
<dbReference type="CDD" id="cd02440">
    <property type="entry name" value="AdoMet_MTases"/>
    <property type="match status" value="1"/>
</dbReference>
<dbReference type="InterPro" id="IPR007848">
    <property type="entry name" value="Small_mtfrase_dom"/>
</dbReference>
<protein>
    <recommendedName>
        <fullName evidence="5">Release factor glutamine methyltransferase</fullName>
        <shortName evidence="5">RF MTase</shortName>
        <ecNumber evidence="5">2.1.1.297</ecNumber>
    </recommendedName>
    <alternativeName>
        <fullName evidence="5">N5-glutamine methyltransferase PrmC</fullName>
    </alternativeName>
    <alternativeName>
        <fullName evidence="5">Protein-(glutamine-N5) MTase PrmC</fullName>
    </alternativeName>
    <alternativeName>
        <fullName evidence="5">Protein-glutamine N-methyltransferase PrmC</fullName>
    </alternativeName>
</protein>
<dbReference type="Proteomes" id="UP000225108">
    <property type="component" value="Unassembled WGS sequence"/>
</dbReference>
<dbReference type="Gene3D" id="1.10.8.10">
    <property type="entry name" value="DNA helicase RuvA subunit, C-terminal domain"/>
    <property type="match status" value="1"/>
</dbReference>
<dbReference type="GO" id="GO:0102559">
    <property type="term" value="F:peptide chain release factor N(5)-glutamine methyltransferase activity"/>
    <property type="evidence" value="ECO:0007669"/>
    <property type="project" value="UniProtKB-EC"/>
</dbReference>
<dbReference type="Pfam" id="PF17827">
    <property type="entry name" value="PrmC_N"/>
    <property type="match status" value="1"/>
</dbReference>